<proteinExistence type="predicted"/>
<dbReference type="Proteomes" id="UP000610746">
    <property type="component" value="Unassembled WGS sequence"/>
</dbReference>
<protein>
    <submittedName>
        <fullName evidence="1">Uncharacterized protein</fullName>
    </submittedName>
</protein>
<sequence>MEEIIIFTEQFHQSMEELVEVLFKNEYFGFEKDSQNYGNKIYN</sequence>
<organism evidence="1 2">
    <name type="scientific">Frigoriflavimonas asaccharolytica</name>
    <dbReference type="NCBI Taxonomy" id="2735899"/>
    <lineage>
        <taxon>Bacteria</taxon>
        <taxon>Pseudomonadati</taxon>
        <taxon>Bacteroidota</taxon>
        <taxon>Flavobacteriia</taxon>
        <taxon>Flavobacteriales</taxon>
        <taxon>Weeksellaceae</taxon>
        <taxon>Frigoriflavimonas</taxon>
    </lineage>
</organism>
<dbReference type="EMBL" id="JABSNO010000012">
    <property type="protein sequence ID" value="NRS92794.1"/>
    <property type="molecule type" value="Genomic_DNA"/>
</dbReference>
<accession>A0A8J8KBP5</accession>
<evidence type="ECO:0000313" key="2">
    <source>
        <dbReference type="Proteomes" id="UP000610746"/>
    </source>
</evidence>
<dbReference type="AlphaFoldDB" id="A0A8J8KBP5"/>
<reference evidence="1" key="1">
    <citation type="submission" date="2020-05" db="EMBL/GenBank/DDBJ databases">
        <title>Genomic Encyclopedia of Type Strains, Phase IV (KMG-V): Genome sequencing to study the core and pangenomes of soil and plant-associated prokaryotes.</title>
        <authorList>
            <person name="Whitman W."/>
        </authorList>
    </citation>
    <scope>NUCLEOTIDE SEQUENCE</scope>
    <source>
        <strain evidence="1">16F</strain>
    </source>
</reference>
<name>A0A8J8KBP5_9FLAO</name>
<evidence type="ECO:0000313" key="1">
    <source>
        <dbReference type="EMBL" id="NRS92794.1"/>
    </source>
</evidence>
<gene>
    <name evidence="1" type="ORF">HNQ03_001874</name>
</gene>
<dbReference type="RefSeq" id="WP_262888555.1">
    <property type="nucleotide sequence ID" value="NZ_JABSNO010000012.1"/>
</dbReference>
<keyword evidence="2" id="KW-1185">Reference proteome</keyword>
<comment type="caution">
    <text evidence="1">The sequence shown here is derived from an EMBL/GenBank/DDBJ whole genome shotgun (WGS) entry which is preliminary data.</text>
</comment>